<comment type="caution">
    <text evidence="1">The sequence shown here is derived from an EMBL/GenBank/DDBJ whole genome shotgun (WGS) entry which is preliminary data.</text>
</comment>
<organism evidence="1 2">
    <name type="scientific">Melipona bicolor</name>
    <dbReference type="NCBI Taxonomy" id="60889"/>
    <lineage>
        <taxon>Eukaryota</taxon>
        <taxon>Metazoa</taxon>
        <taxon>Ecdysozoa</taxon>
        <taxon>Arthropoda</taxon>
        <taxon>Hexapoda</taxon>
        <taxon>Insecta</taxon>
        <taxon>Pterygota</taxon>
        <taxon>Neoptera</taxon>
        <taxon>Endopterygota</taxon>
        <taxon>Hymenoptera</taxon>
        <taxon>Apocrita</taxon>
        <taxon>Aculeata</taxon>
        <taxon>Apoidea</taxon>
        <taxon>Anthophila</taxon>
        <taxon>Apidae</taxon>
        <taxon>Melipona</taxon>
    </lineage>
</organism>
<keyword evidence="2" id="KW-1185">Reference proteome</keyword>
<evidence type="ECO:0000313" key="1">
    <source>
        <dbReference type="EMBL" id="KAK1137009.1"/>
    </source>
</evidence>
<dbReference type="Proteomes" id="UP001177670">
    <property type="component" value="Unassembled WGS sequence"/>
</dbReference>
<reference evidence="1" key="1">
    <citation type="submission" date="2021-10" db="EMBL/GenBank/DDBJ databases">
        <title>Melipona bicolor Genome sequencing and assembly.</title>
        <authorList>
            <person name="Araujo N.S."/>
            <person name="Arias M.C."/>
        </authorList>
    </citation>
    <scope>NUCLEOTIDE SEQUENCE</scope>
    <source>
        <strain evidence="1">USP_2M_L1-L4_2017</strain>
        <tissue evidence="1">Whole body</tissue>
    </source>
</reference>
<accession>A0AA40GFY6</accession>
<sequence length="93" mass="10578">MPPLTLVTLRYAVDYGSYMKRLDVAQHLEYPIHVQESAAPTLETVERAIQYSIVNPHGRSRGTSKIHLKTLDIAQLLQPLESVVFCWHVLLLP</sequence>
<gene>
    <name evidence="1" type="ORF">K0M31_001537</name>
</gene>
<protein>
    <submittedName>
        <fullName evidence="1">Uncharacterized protein</fullName>
    </submittedName>
</protein>
<dbReference type="AlphaFoldDB" id="A0AA40GFY6"/>
<proteinExistence type="predicted"/>
<evidence type="ECO:0000313" key="2">
    <source>
        <dbReference type="Proteomes" id="UP001177670"/>
    </source>
</evidence>
<name>A0AA40GFY6_9HYME</name>
<dbReference type="EMBL" id="JAHYIQ010000001">
    <property type="protein sequence ID" value="KAK1137009.1"/>
    <property type="molecule type" value="Genomic_DNA"/>
</dbReference>